<dbReference type="AlphaFoldDB" id="A0A1H7W8S5"/>
<keyword evidence="2" id="KW-1185">Reference proteome</keyword>
<organism evidence="1 2">
    <name type="scientific">Syntrophus gentianae</name>
    <dbReference type="NCBI Taxonomy" id="43775"/>
    <lineage>
        <taxon>Bacteria</taxon>
        <taxon>Pseudomonadati</taxon>
        <taxon>Thermodesulfobacteriota</taxon>
        <taxon>Syntrophia</taxon>
        <taxon>Syntrophales</taxon>
        <taxon>Syntrophaceae</taxon>
        <taxon>Syntrophus</taxon>
    </lineage>
</organism>
<reference evidence="1 2" key="1">
    <citation type="submission" date="2016-10" db="EMBL/GenBank/DDBJ databases">
        <authorList>
            <person name="de Groot N.N."/>
        </authorList>
    </citation>
    <scope>NUCLEOTIDE SEQUENCE [LARGE SCALE GENOMIC DNA]</scope>
    <source>
        <strain evidence="1 2">DSM 8423</strain>
    </source>
</reference>
<gene>
    <name evidence="1" type="ORF">SAMN04489760_1067</name>
</gene>
<proteinExistence type="predicted"/>
<dbReference type="SUPFAM" id="SSF51182">
    <property type="entry name" value="RmlC-like cupins"/>
    <property type="match status" value="1"/>
</dbReference>
<dbReference type="InterPro" id="IPR011051">
    <property type="entry name" value="RmlC_Cupin_sf"/>
</dbReference>
<keyword evidence="1" id="KW-0413">Isomerase</keyword>
<dbReference type="EMBL" id="FOBS01000006">
    <property type="protein sequence ID" value="SEM17903.1"/>
    <property type="molecule type" value="Genomic_DNA"/>
</dbReference>
<protein>
    <submittedName>
        <fullName evidence="1">Mannose-6-phosphate isomerase, cupin superfamily</fullName>
    </submittedName>
</protein>
<name>A0A1H7W8S5_9BACT</name>
<accession>A0A1H7W8S5</accession>
<dbReference type="OrthoDB" id="9796518at2"/>
<dbReference type="GO" id="GO:0016853">
    <property type="term" value="F:isomerase activity"/>
    <property type="evidence" value="ECO:0007669"/>
    <property type="project" value="UniProtKB-KW"/>
</dbReference>
<sequence>MNPEESSSSLVETISFGLEPLALIIRAGYDEPGIRFFTPPTFSQQVACMQHPAGHKIAPHVHNFLFRQVLYTQEVLMIRRGRVKVNLFSSEKDFITSRTLESGDLILLCGGGHSFEMLEETSMIEVKQGPYAGEGDKTRFEDKEA</sequence>
<evidence type="ECO:0000313" key="2">
    <source>
        <dbReference type="Proteomes" id="UP000198744"/>
    </source>
</evidence>
<evidence type="ECO:0000313" key="1">
    <source>
        <dbReference type="EMBL" id="SEM17903.1"/>
    </source>
</evidence>
<dbReference type="STRING" id="43775.SAMN04489760_1067"/>
<dbReference type="Proteomes" id="UP000198744">
    <property type="component" value="Unassembled WGS sequence"/>
</dbReference>
<dbReference type="RefSeq" id="WP_093882714.1">
    <property type="nucleotide sequence ID" value="NZ_FOBS01000006.1"/>
</dbReference>